<dbReference type="InterPro" id="IPR027417">
    <property type="entry name" value="P-loop_NTPase"/>
</dbReference>
<dbReference type="SMART" id="SM00487">
    <property type="entry name" value="DEXDc"/>
    <property type="match status" value="1"/>
</dbReference>
<evidence type="ECO:0000256" key="4">
    <source>
        <dbReference type="ARBA" id="ARBA00022840"/>
    </source>
</evidence>
<name>A0A4R6WJV0_9SPHI</name>
<evidence type="ECO:0000313" key="7">
    <source>
        <dbReference type="EMBL" id="TDQ78264.1"/>
    </source>
</evidence>
<evidence type="ECO:0000259" key="6">
    <source>
        <dbReference type="PROSITE" id="PS51192"/>
    </source>
</evidence>
<dbReference type="GO" id="GO:0005829">
    <property type="term" value="C:cytosol"/>
    <property type="evidence" value="ECO:0007669"/>
    <property type="project" value="TreeGrafter"/>
</dbReference>
<dbReference type="Pfam" id="PF00270">
    <property type="entry name" value="DEAD"/>
    <property type="match status" value="1"/>
</dbReference>
<dbReference type="OrthoDB" id="9762011at2"/>
<keyword evidence="8" id="KW-1185">Reference proteome</keyword>
<feature type="domain" description="Helicase ATP-binding" evidence="6">
    <location>
        <begin position="32"/>
        <end position="202"/>
    </location>
</feature>
<keyword evidence="2" id="KW-0378">Hydrolase</keyword>
<dbReference type="GO" id="GO:0003724">
    <property type="term" value="F:RNA helicase activity"/>
    <property type="evidence" value="ECO:0007669"/>
    <property type="project" value="TreeGrafter"/>
</dbReference>
<dbReference type="AlphaFoldDB" id="A0A4R6WJV0"/>
<proteinExistence type="predicted"/>
<keyword evidence="3 7" id="KW-0347">Helicase</keyword>
<feature type="region of interest" description="Disordered" evidence="5">
    <location>
        <begin position="380"/>
        <end position="424"/>
    </location>
</feature>
<evidence type="ECO:0000256" key="1">
    <source>
        <dbReference type="ARBA" id="ARBA00022741"/>
    </source>
</evidence>
<sequence length="424" mass="47467">MSLDKLKLSKRLHRSMNDLGYFTAKEFQLQTLSRIVGGHSLIGIAPEGAGKTTTYILGALMRLKYTHDEAPKVLVLAPNEERVNDIVERFKIISANKDLYIMGLKASGSTEDEIIDLVRGVDIVVATPNRARAVYLKLGLNLNRIQTFVIDDAEEIIKQGMSTPVRELAQSCGKVQYLAFSTVEHDKLHLMIDDFMSLATVIEIDELGEKTVETHELMLYHVPNFTTKVNLLNLLMRDEEVFDKVVVFVNSRLTAQKLSQSLHAKKGEVTVLNPFFHDNAGIDDINDFKQIPECRILIVANEGTTDIDLAGIPFIFHFEIPESGDVFMEHVAKTNDEDVIAITFATDLELPEVKKLEQSLGEKIPVIPLPEELVIYRPSNAPKSKQKVDESQGGAFHPKKESNSKTYNYGGGAKAKMTMKNKKR</sequence>
<evidence type="ECO:0000313" key="8">
    <source>
        <dbReference type="Proteomes" id="UP000295292"/>
    </source>
</evidence>
<dbReference type="PROSITE" id="PS51192">
    <property type="entry name" value="HELICASE_ATP_BIND_1"/>
    <property type="match status" value="1"/>
</dbReference>
<dbReference type="InterPro" id="IPR011545">
    <property type="entry name" value="DEAD/DEAH_box_helicase_dom"/>
</dbReference>
<dbReference type="PANTHER" id="PTHR47959:SF1">
    <property type="entry name" value="ATP-DEPENDENT RNA HELICASE DBPA"/>
    <property type="match status" value="1"/>
</dbReference>
<evidence type="ECO:0000256" key="2">
    <source>
        <dbReference type="ARBA" id="ARBA00022801"/>
    </source>
</evidence>
<dbReference type="Proteomes" id="UP000295292">
    <property type="component" value="Unassembled WGS sequence"/>
</dbReference>
<organism evidence="7 8">
    <name type="scientific">Sphingobacterium yanglingense</name>
    <dbReference type="NCBI Taxonomy" id="1437280"/>
    <lineage>
        <taxon>Bacteria</taxon>
        <taxon>Pseudomonadati</taxon>
        <taxon>Bacteroidota</taxon>
        <taxon>Sphingobacteriia</taxon>
        <taxon>Sphingobacteriales</taxon>
        <taxon>Sphingobacteriaceae</taxon>
        <taxon>Sphingobacterium</taxon>
    </lineage>
</organism>
<keyword evidence="1" id="KW-0547">Nucleotide-binding</keyword>
<dbReference type="InterPro" id="IPR050079">
    <property type="entry name" value="DEAD_box_RNA_helicase"/>
</dbReference>
<comment type="caution">
    <text evidence="7">The sequence shown here is derived from an EMBL/GenBank/DDBJ whole genome shotgun (WGS) entry which is preliminary data.</text>
</comment>
<dbReference type="Gene3D" id="3.40.50.300">
    <property type="entry name" value="P-loop containing nucleotide triphosphate hydrolases"/>
    <property type="match status" value="2"/>
</dbReference>
<dbReference type="GO" id="GO:0005524">
    <property type="term" value="F:ATP binding"/>
    <property type="evidence" value="ECO:0007669"/>
    <property type="project" value="UniProtKB-KW"/>
</dbReference>
<dbReference type="InterPro" id="IPR014001">
    <property type="entry name" value="Helicase_ATP-bd"/>
</dbReference>
<dbReference type="EMBL" id="SNYV01000013">
    <property type="protein sequence ID" value="TDQ78264.1"/>
    <property type="molecule type" value="Genomic_DNA"/>
</dbReference>
<accession>A0A4R6WJV0</accession>
<dbReference type="PANTHER" id="PTHR47959">
    <property type="entry name" value="ATP-DEPENDENT RNA HELICASE RHLE-RELATED"/>
    <property type="match status" value="1"/>
</dbReference>
<dbReference type="GO" id="GO:0016787">
    <property type="term" value="F:hydrolase activity"/>
    <property type="evidence" value="ECO:0007669"/>
    <property type="project" value="UniProtKB-KW"/>
</dbReference>
<evidence type="ECO:0000256" key="5">
    <source>
        <dbReference type="SAM" id="MobiDB-lite"/>
    </source>
</evidence>
<keyword evidence="4" id="KW-0067">ATP-binding</keyword>
<gene>
    <name evidence="7" type="ORF">CLV99_2244</name>
</gene>
<protein>
    <submittedName>
        <fullName evidence="7">ATP-dependent RNA helicase RhlE</fullName>
    </submittedName>
</protein>
<evidence type="ECO:0000256" key="3">
    <source>
        <dbReference type="ARBA" id="ARBA00022806"/>
    </source>
</evidence>
<dbReference type="GO" id="GO:0003676">
    <property type="term" value="F:nucleic acid binding"/>
    <property type="evidence" value="ECO:0007669"/>
    <property type="project" value="InterPro"/>
</dbReference>
<dbReference type="SUPFAM" id="SSF52540">
    <property type="entry name" value="P-loop containing nucleoside triphosphate hydrolases"/>
    <property type="match status" value="2"/>
</dbReference>
<reference evidence="7 8" key="1">
    <citation type="submission" date="2019-03" db="EMBL/GenBank/DDBJ databases">
        <title>Genomic Encyclopedia of Archaeal and Bacterial Type Strains, Phase II (KMG-II): from individual species to whole genera.</title>
        <authorList>
            <person name="Goeker M."/>
        </authorList>
    </citation>
    <scope>NUCLEOTIDE SEQUENCE [LARGE SCALE GENOMIC DNA]</scope>
    <source>
        <strain evidence="7 8">DSM 28353</strain>
    </source>
</reference>